<dbReference type="InterPro" id="IPR008144">
    <property type="entry name" value="Guanylate_kin-like_dom"/>
</dbReference>
<dbReference type="GO" id="GO:0005829">
    <property type="term" value="C:cytosol"/>
    <property type="evidence" value="ECO:0007669"/>
    <property type="project" value="TreeGrafter"/>
</dbReference>
<dbReference type="PANTHER" id="PTHR23117">
    <property type="entry name" value="GUANYLATE KINASE-RELATED"/>
    <property type="match status" value="1"/>
</dbReference>
<name>A0A8K0WXD0_9HYPO</name>
<evidence type="ECO:0000313" key="5">
    <source>
        <dbReference type="EMBL" id="KAH7329592.1"/>
    </source>
</evidence>
<keyword evidence="3" id="KW-0418">Kinase</keyword>
<organism evidence="5 6">
    <name type="scientific">Stachybotrys elegans</name>
    <dbReference type="NCBI Taxonomy" id="80388"/>
    <lineage>
        <taxon>Eukaryota</taxon>
        <taxon>Fungi</taxon>
        <taxon>Dikarya</taxon>
        <taxon>Ascomycota</taxon>
        <taxon>Pezizomycotina</taxon>
        <taxon>Sordariomycetes</taxon>
        <taxon>Hypocreomycetidae</taxon>
        <taxon>Hypocreales</taxon>
        <taxon>Stachybotryaceae</taxon>
        <taxon>Stachybotrys</taxon>
    </lineage>
</organism>
<evidence type="ECO:0000313" key="6">
    <source>
        <dbReference type="Proteomes" id="UP000813444"/>
    </source>
</evidence>
<accession>A0A8K0WXD0</accession>
<reference evidence="5" key="1">
    <citation type="journal article" date="2021" name="Nat. Commun.">
        <title>Genetic determinants of endophytism in the Arabidopsis root mycobiome.</title>
        <authorList>
            <person name="Mesny F."/>
            <person name="Miyauchi S."/>
            <person name="Thiergart T."/>
            <person name="Pickel B."/>
            <person name="Atanasova L."/>
            <person name="Karlsson M."/>
            <person name="Huettel B."/>
            <person name="Barry K.W."/>
            <person name="Haridas S."/>
            <person name="Chen C."/>
            <person name="Bauer D."/>
            <person name="Andreopoulos W."/>
            <person name="Pangilinan J."/>
            <person name="LaButti K."/>
            <person name="Riley R."/>
            <person name="Lipzen A."/>
            <person name="Clum A."/>
            <person name="Drula E."/>
            <person name="Henrissat B."/>
            <person name="Kohler A."/>
            <person name="Grigoriev I.V."/>
            <person name="Martin F.M."/>
            <person name="Hacquard S."/>
        </authorList>
    </citation>
    <scope>NUCLEOTIDE SEQUENCE</scope>
    <source>
        <strain evidence="5">MPI-CAGE-CH-0235</strain>
    </source>
</reference>
<dbReference type="GO" id="GO:0016787">
    <property type="term" value="F:hydrolase activity"/>
    <property type="evidence" value="ECO:0007669"/>
    <property type="project" value="UniProtKB-KW"/>
</dbReference>
<dbReference type="PROSITE" id="PS50052">
    <property type="entry name" value="GUANYLATE_KINASE_2"/>
    <property type="match status" value="1"/>
</dbReference>
<evidence type="ECO:0000259" key="4">
    <source>
        <dbReference type="PROSITE" id="PS50052"/>
    </source>
</evidence>
<keyword evidence="6" id="KW-1185">Reference proteome</keyword>
<evidence type="ECO:0000256" key="2">
    <source>
        <dbReference type="ARBA" id="ARBA00022679"/>
    </source>
</evidence>
<comment type="similarity">
    <text evidence="1">Belongs to the guanylate kinase family.</text>
</comment>
<dbReference type="Proteomes" id="UP000813444">
    <property type="component" value="Unassembled WGS sequence"/>
</dbReference>
<feature type="domain" description="Guanylate kinase-like" evidence="4">
    <location>
        <begin position="5"/>
        <end position="165"/>
    </location>
</feature>
<sequence length="170" mass="19009">MSQIQLPLVVSGPSGVGKGTLISRLRAQHPDAFSLSRATMYHFVSATEFQALIDEKAFLEHTCFSGNHYGSGKILILDIDMNGIQSIRDMGPDFAVRCAFISPPNLKALEDRLRNRGTETEASIRQRLAQAEREMAFAETRGPDDMLIINHDLDDAYKRLEEFALGLQQR</sequence>
<dbReference type="InterPro" id="IPR027417">
    <property type="entry name" value="P-loop_NTPase"/>
</dbReference>
<gene>
    <name evidence="5" type="ORF">B0I35DRAFT_448637</name>
</gene>
<protein>
    <submittedName>
        <fullName evidence="5">P-loop containing nucleoside triphosphate hydrolase protein</fullName>
    </submittedName>
</protein>
<dbReference type="SUPFAM" id="SSF52540">
    <property type="entry name" value="P-loop containing nucleoside triphosphate hydrolases"/>
    <property type="match status" value="1"/>
</dbReference>
<dbReference type="PANTHER" id="PTHR23117:SF13">
    <property type="entry name" value="GUANYLATE KINASE"/>
    <property type="match status" value="1"/>
</dbReference>
<evidence type="ECO:0000256" key="1">
    <source>
        <dbReference type="ARBA" id="ARBA00005790"/>
    </source>
</evidence>
<dbReference type="EMBL" id="JAGPNK010000001">
    <property type="protein sequence ID" value="KAH7329592.1"/>
    <property type="molecule type" value="Genomic_DNA"/>
</dbReference>
<dbReference type="OrthoDB" id="6334211at2759"/>
<dbReference type="CDD" id="cd00071">
    <property type="entry name" value="GMPK"/>
    <property type="match status" value="1"/>
</dbReference>
<dbReference type="AlphaFoldDB" id="A0A8K0WXD0"/>
<evidence type="ECO:0000256" key="3">
    <source>
        <dbReference type="ARBA" id="ARBA00022777"/>
    </source>
</evidence>
<dbReference type="Gene3D" id="3.40.50.300">
    <property type="entry name" value="P-loop containing nucleotide triphosphate hydrolases"/>
    <property type="match status" value="1"/>
</dbReference>
<dbReference type="GO" id="GO:0004385">
    <property type="term" value="F:GMP kinase activity"/>
    <property type="evidence" value="ECO:0007669"/>
    <property type="project" value="TreeGrafter"/>
</dbReference>
<dbReference type="Pfam" id="PF00625">
    <property type="entry name" value="Guanylate_kin"/>
    <property type="match status" value="1"/>
</dbReference>
<dbReference type="Gene3D" id="3.30.63.10">
    <property type="entry name" value="Guanylate Kinase phosphate binding domain"/>
    <property type="match status" value="1"/>
</dbReference>
<dbReference type="InterPro" id="IPR008145">
    <property type="entry name" value="GK/Ca_channel_bsu"/>
</dbReference>
<proteinExistence type="inferred from homology"/>
<comment type="caution">
    <text evidence="5">The sequence shown here is derived from an EMBL/GenBank/DDBJ whole genome shotgun (WGS) entry which is preliminary data.</text>
</comment>
<dbReference type="SMART" id="SM00072">
    <property type="entry name" value="GuKc"/>
    <property type="match status" value="1"/>
</dbReference>
<keyword evidence="2" id="KW-0808">Transferase</keyword>
<keyword evidence="5" id="KW-0378">Hydrolase</keyword>